<dbReference type="GeneID" id="105057839"/>
<dbReference type="Pfam" id="PF00067">
    <property type="entry name" value="p450"/>
    <property type="match status" value="1"/>
</dbReference>
<dbReference type="PANTHER" id="PTHR24291">
    <property type="entry name" value="CYTOCHROME P450 FAMILY 4"/>
    <property type="match status" value="1"/>
</dbReference>
<dbReference type="InterPro" id="IPR050196">
    <property type="entry name" value="Cytochrome_P450_Monoox"/>
</dbReference>
<dbReference type="GO" id="GO:0020037">
    <property type="term" value="F:heme binding"/>
    <property type="evidence" value="ECO:0007669"/>
    <property type="project" value="InterPro"/>
</dbReference>
<keyword evidence="2 3" id="KW-0349">Heme</keyword>
<dbReference type="FunCoup" id="A0A6I9S7D6">
    <property type="interactions" value="38"/>
</dbReference>
<keyword evidence="3" id="KW-0560">Oxidoreductase</keyword>
<dbReference type="RefSeq" id="XP_010938847.1">
    <property type="nucleotide sequence ID" value="XM_010940545.3"/>
</dbReference>
<dbReference type="GO" id="GO:0005506">
    <property type="term" value="F:iron ion binding"/>
    <property type="evidence" value="ECO:0007669"/>
    <property type="project" value="InterPro"/>
</dbReference>
<dbReference type="Gene3D" id="1.10.630.10">
    <property type="entry name" value="Cytochrome P450"/>
    <property type="match status" value="1"/>
</dbReference>
<name>A0A6I9S7D6_ELAGV</name>
<keyword evidence="4" id="KW-1185">Reference proteome</keyword>
<evidence type="ECO:0000256" key="2">
    <source>
        <dbReference type="PIRSR" id="PIRSR602401-1"/>
    </source>
</evidence>
<organism evidence="4 5">
    <name type="scientific">Elaeis guineensis var. tenera</name>
    <name type="common">Oil palm</name>
    <dbReference type="NCBI Taxonomy" id="51953"/>
    <lineage>
        <taxon>Eukaryota</taxon>
        <taxon>Viridiplantae</taxon>
        <taxon>Streptophyta</taxon>
        <taxon>Embryophyta</taxon>
        <taxon>Tracheophyta</taxon>
        <taxon>Spermatophyta</taxon>
        <taxon>Magnoliopsida</taxon>
        <taxon>Liliopsida</taxon>
        <taxon>Arecaceae</taxon>
        <taxon>Arecoideae</taxon>
        <taxon>Cocoseae</taxon>
        <taxon>Elaeidinae</taxon>
        <taxon>Elaeis</taxon>
    </lineage>
</organism>
<proteinExistence type="inferred from homology"/>
<dbReference type="GO" id="GO:0004497">
    <property type="term" value="F:monooxygenase activity"/>
    <property type="evidence" value="ECO:0007669"/>
    <property type="project" value="UniProtKB-KW"/>
</dbReference>
<evidence type="ECO:0000256" key="1">
    <source>
        <dbReference type="ARBA" id="ARBA00010617"/>
    </source>
</evidence>
<dbReference type="SUPFAM" id="SSF48264">
    <property type="entry name" value="Cytochrome P450"/>
    <property type="match status" value="1"/>
</dbReference>
<dbReference type="Proteomes" id="UP000504607">
    <property type="component" value="Chromosome 14"/>
</dbReference>
<dbReference type="KEGG" id="egu:105057839"/>
<gene>
    <name evidence="5" type="primary">LOC105057839</name>
</gene>
<feature type="binding site" description="axial binding residue" evidence="2">
    <location>
        <position position="515"/>
    </location>
    <ligand>
        <name>heme</name>
        <dbReference type="ChEBI" id="CHEBI:30413"/>
    </ligand>
    <ligandPart>
        <name>Fe</name>
        <dbReference type="ChEBI" id="CHEBI:18248"/>
    </ligandPart>
</feature>
<dbReference type="AlphaFoldDB" id="A0A6I9S7D6"/>
<dbReference type="InterPro" id="IPR002401">
    <property type="entry name" value="Cyt_P450_E_grp-I"/>
</dbReference>
<accession>A0A6I9S7D6</accession>
<dbReference type="PRINTS" id="PR00385">
    <property type="entry name" value="P450"/>
</dbReference>
<evidence type="ECO:0000313" key="4">
    <source>
        <dbReference type="Proteomes" id="UP000504607"/>
    </source>
</evidence>
<dbReference type="OrthoDB" id="1470350at2759"/>
<dbReference type="InterPro" id="IPR001128">
    <property type="entry name" value="Cyt_P450"/>
</dbReference>
<evidence type="ECO:0000313" key="5">
    <source>
        <dbReference type="RefSeq" id="XP_010938847.1"/>
    </source>
</evidence>
<sequence length="571" mass="63214">MEACEASIPYTLLGFLLQEGGGRLPASSCPTAAPGGQGFLKDYVARGTNALLWISLISVTFLLFQKLARLVEFWAKGNRIAGPPSTSFFGHSKLIAGCGSGANLTGYLSKLHESYGPIARLWLGPTQLLVSVKDTTLIKEVLVQAQDKLPLTGRAFHLAFGRLNLFVSSFRKVQKRRESLEVYLNGKLAEKANMISWKVIECVMGRVDTIMAKGILDCRSVSQHMAFYTLGVALFGDAFLDWSEAATYEELLMMIAKDGCFWASYRIPPVWRRGYWKYRSLCMRLRCLTQDIIQHSLGQINKNSCKRTPDTGREDGAESTSLVDNTVSRGLFQEEIEGDLISKEEACANILGLMFHGCLATASLIGSILTWLVLEPELQEKLYSEIVRVWGRTSRPDSLEVQKMHFLLATVYESARLLPAGPLLQRCSLKHDLTLNSGVTVPAGAILVVPLQLVQMDVSIWGKDAGHLNPHRFLSKAIDHGGTSEEHEKYEECPFISEPNKSAAFLPFGSGARACIGQKFAIHGISTLLASLLQNYEIRLKPGFENNSKPTVHDCVLQLQTSPRVVFVRRN</sequence>
<keyword evidence="2 3" id="KW-0479">Metal-binding</keyword>
<dbReference type="PANTHER" id="PTHR24291:SF185">
    <property type="entry name" value="PREMNASPIRODIENE OXYGENASE-LIKE"/>
    <property type="match status" value="1"/>
</dbReference>
<dbReference type="InterPro" id="IPR036396">
    <property type="entry name" value="Cyt_P450_sf"/>
</dbReference>
<keyword evidence="3" id="KW-0503">Monooxygenase</keyword>
<protein>
    <submittedName>
        <fullName evidence="5">Probable cytochrome P450 313a4 isoform X1</fullName>
    </submittedName>
</protein>
<dbReference type="PRINTS" id="PR00463">
    <property type="entry name" value="EP450I"/>
</dbReference>
<comment type="similarity">
    <text evidence="1 3">Belongs to the cytochrome P450 family.</text>
</comment>
<dbReference type="InterPro" id="IPR017972">
    <property type="entry name" value="Cyt_P450_CS"/>
</dbReference>
<dbReference type="CDD" id="cd00302">
    <property type="entry name" value="cytochrome_P450"/>
    <property type="match status" value="1"/>
</dbReference>
<dbReference type="PROSITE" id="PS00086">
    <property type="entry name" value="CYTOCHROME_P450"/>
    <property type="match status" value="1"/>
</dbReference>
<keyword evidence="2 3" id="KW-0408">Iron</keyword>
<reference evidence="5" key="1">
    <citation type="submission" date="2025-08" db="UniProtKB">
        <authorList>
            <consortium name="RefSeq"/>
        </authorList>
    </citation>
    <scope>IDENTIFICATION</scope>
</reference>
<comment type="cofactor">
    <cofactor evidence="2">
        <name>heme</name>
        <dbReference type="ChEBI" id="CHEBI:30413"/>
    </cofactor>
</comment>
<dbReference type="GO" id="GO:0016705">
    <property type="term" value="F:oxidoreductase activity, acting on paired donors, with incorporation or reduction of molecular oxygen"/>
    <property type="evidence" value="ECO:0007669"/>
    <property type="project" value="InterPro"/>
</dbReference>
<evidence type="ECO:0000256" key="3">
    <source>
        <dbReference type="RuleBase" id="RU000461"/>
    </source>
</evidence>
<dbReference type="InParanoid" id="A0A6I9S7D6"/>